<organism evidence="1 2">
    <name type="scientific">Amborella trichopoda</name>
    <dbReference type="NCBI Taxonomy" id="13333"/>
    <lineage>
        <taxon>Eukaryota</taxon>
        <taxon>Viridiplantae</taxon>
        <taxon>Streptophyta</taxon>
        <taxon>Embryophyta</taxon>
        <taxon>Tracheophyta</taxon>
        <taxon>Spermatophyta</taxon>
        <taxon>Magnoliopsida</taxon>
        <taxon>Amborellales</taxon>
        <taxon>Amborellaceae</taxon>
        <taxon>Amborella</taxon>
    </lineage>
</organism>
<gene>
    <name evidence="1" type="ORF">AMTR_s00095p00123770</name>
</gene>
<dbReference type="OMA" id="HTENVYI"/>
<dbReference type="Proteomes" id="UP000017836">
    <property type="component" value="Unassembled WGS sequence"/>
</dbReference>
<dbReference type="Gene3D" id="1.25.40.10">
    <property type="entry name" value="Tetratricopeptide repeat domain"/>
    <property type="match status" value="1"/>
</dbReference>
<proteinExistence type="predicted"/>
<dbReference type="eggNOG" id="KOG4197">
    <property type="taxonomic scope" value="Eukaryota"/>
</dbReference>
<dbReference type="InterPro" id="IPR046960">
    <property type="entry name" value="PPR_At4g14850-like_plant"/>
</dbReference>
<dbReference type="InterPro" id="IPR011990">
    <property type="entry name" value="TPR-like_helical_dom_sf"/>
</dbReference>
<protein>
    <recommendedName>
        <fullName evidence="3">Pentatricopeptide repeat-containing protein</fullName>
    </recommendedName>
</protein>
<accession>W1NU68</accession>
<dbReference type="EMBL" id="KI395483">
    <property type="protein sequence ID" value="ERM98179.1"/>
    <property type="molecule type" value="Genomic_DNA"/>
</dbReference>
<keyword evidence="2" id="KW-1185">Reference proteome</keyword>
<dbReference type="GO" id="GO:0009451">
    <property type="term" value="P:RNA modification"/>
    <property type="evidence" value="ECO:0007669"/>
    <property type="project" value="InterPro"/>
</dbReference>
<evidence type="ECO:0000313" key="2">
    <source>
        <dbReference type="Proteomes" id="UP000017836"/>
    </source>
</evidence>
<evidence type="ECO:0008006" key="3">
    <source>
        <dbReference type="Google" id="ProtNLM"/>
    </source>
</evidence>
<dbReference type="HOGENOM" id="CLU_002706_40_4_1"/>
<dbReference type="AlphaFoldDB" id="W1NU68"/>
<evidence type="ECO:0000313" key="1">
    <source>
        <dbReference type="EMBL" id="ERM98179.1"/>
    </source>
</evidence>
<name>W1NU68_AMBTC</name>
<sequence length="103" mass="11441">MNPIYGIKPEKGHYGCMVDLLSRLGLVVEAEKLVSSMPFEPDSVVWTSLLNDCKAEPKFDIAQRAADKLIKAKSRDPGPYLQLISLHGSEGRWVHTENVYIGA</sequence>
<dbReference type="Gramene" id="ERM98179">
    <property type="protein sequence ID" value="ERM98179"/>
    <property type="gene ID" value="AMTR_s00095p00123770"/>
</dbReference>
<dbReference type="PANTHER" id="PTHR47926:SF436">
    <property type="entry name" value="PENTATRICOPEPTIDE REPEAT-CONTAINING PROTEIN ELI1, CHLOROPLASTIC-LIKE ISOFORM X2"/>
    <property type="match status" value="1"/>
</dbReference>
<reference evidence="2" key="1">
    <citation type="journal article" date="2013" name="Science">
        <title>The Amborella genome and the evolution of flowering plants.</title>
        <authorList>
            <consortium name="Amborella Genome Project"/>
        </authorList>
    </citation>
    <scope>NUCLEOTIDE SEQUENCE [LARGE SCALE GENOMIC DNA]</scope>
</reference>
<dbReference type="PANTHER" id="PTHR47926">
    <property type="entry name" value="PENTATRICOPEPTIDE REPEAT-CONTAINING PROTEIN"/>
    <property type="match status" value="1"/>
</dbReference>
<dbReference type="GO" id="GO:0003723">
    <property type="term" value="F:RNA binding"/>
    <property type="evidence" value="ECO:0007669"/>
    <property type="project" value="InterPro"/>
</dbReference>